<evidence type="ECO:0000256" key="6">
    <source>
        <dbReference type="ARBA" id="ARBA00023242"/>
    </source>
</evidence>
<evidence type="ECO:0000256" key="1">
    <source>
        <dbReference type="ARBA" id="ARBA00004123"/>
    </source>
</evidence>
<dbReference type="SUPFAM" id="SSF57667">
    <property type="entry name" value="beta-beta-alpha zinc fingers"/>
    <property type="match status" value="1"/>
</dbReference>
<keyword evidence="3" id="KW-0677">Repeat</keyword>
<dbReference type="GO" id="GO:0000981">
    <property type="term" value="F:DNA-binding transcription factor activity, RNA polymerase II-specific"/>
    <property type="evidence" value="ECO:0007669"/>
    <property type="project" value="TreeGrafter"/>
</dbReference>
<dbReference type="EMBL" id="HBIV01036083">
    <property type="protein sequence ID" value="CAE0673990.1"/>
    <property type="molecule type" value="Transcribed_RNA"/>
</dbReference>
<evidence type="ECO:0000256" key="3">
    <source>
        <dbReference type="ARBA" id="ARBA00022737"/>
    </source>
</evidence>
<gene>
    <name evidence="10" type="ORF">LGLO00237_LOCUS25764</name>
</gene>
<evidence type="ECO:0000256" key="4">
    <source>
        <dbReference type="ARBA" id="ARBA00022771"/>
    </source>
</evidence>
<feature type="domain" description="C2H2-type" evidence="9">
    <location>
        <begin position="91"/>
        <end position="118"/>
    </location>
</feature>
<feature type="compositionally biased region" description="Polar residues" evidence="8">
    <location>
        <begin position="1"/>
        <end position="18"/>
    </location>
</feature>
<dbReference type="SMART" id="SM00355">
    <property type="entry name" value="ZnF_C2H2"/>
    <property type="match status" value="3"/>
</dbReference>
<evidence type="ECO:0000256" key="2">
    <source>
        <dbReference type="ARBA" id="ARBA00022723"/>
    </source>
</evidence>
<dbReference type="GO" id="GO:0005634">
    <property type="term" value="C:nucleus"/>
    <property type="evidence" value="ECO:0007669"/>
    <property type="project" value="UniProtKB-SubCell"/>
</dbReference>
<sequence>MDPVSQRVSPTTMPTSFEQEPHYEAEIQQEVKRSNASANAGFLRQTVKNEPFGCPACRERFSTIEDLEMHVMTVDHSLRVMALTEAELLSLKCPECEESFMKRYQLQRHFQLHTGEDNTCRKCNMWFPHGSELKKHMKEHEKKNKASHRLNLDVCDGAVDLCDSRRKDEWSNRGAAFDSPPCPRRLTADVYRTEPRRPLHTTHFNRRYSLPE</sequence>
<dbReference type="InterPro" id="IPR013087">
    <property type="entry name" value="Znf_C2H2_type"/>
</dbReference>
<dbReference type="InterPro" id="IPR050527">
    <property type="entry name" value="Snail/Krueppel_Znf"/>
</dbReference>
<dbReference type="InterPro" id="IPR036236">
    <property type="entry name" value="Znf_C2H2_sf"/>
</dbReference>
<evidence type="ECO:0000256" key="7">
    <source>
        <dbReference type="PROSITE-ProRule" id="PRU00042"/>
    </source>
</evidence>
<evidence type="ECO:0000256" key="8">
    <source>
        <dbReference type="SAM" id="MobiDB-lite"/>
    </source>
</evidence>
<name>A0A7S3Z787_9EUKA</name>
<dbReference type="PANTHER" id="PTHR24388:SF54">
    <property type="entry name" value="PROTEIN ESCARGOT"/>
    <property type="match status" value="1"/>
</dbReference>
<evidence type="ECO:0000259" key="9">
    <source>
        <dbReference type="PROSITE" id="PS50157"/>
    </source>
</evidence>
<dbReference type="PROSITE" id="PS00028">
    <property type="entry name" value="ZINC_FINGER_C2H2_1"/>
    <property type="match status" value="2"/>
</dbReference>
<dbReference type="GO" id="GO:0008270">
    <property type="term" value="F:zinc ion binding"/>
    <property type="evidence" value="ECO:0007669"/>
    <property type="project" value="UniProtKB-KW"/>
</dbReference>
<evidence type="ECO:0000256" key="5">
    <source>
        <dbReference type="ARBA" id="ARBA00022833"/>
    </source>
</evidence>
<protein>
    <recommendedName>
        <fullName evidence="9">C2H2-type domain-containing protein</fullName>
    </recommendedName>
</protein>
<dbReference type="GO" id="GO:0000978">
    <property type="term" value="F:RNA polymerase II cis-regulatory region sequence-specific DNA binding"/>
    <property type="evidence" value="ECO:0007669"/>
    <property type="project" value="TreeGrafter"/>
</dbReference>
<keyword evidence="6" id="KW-0539">Nucleus</keyword>
<reference evidence="10" key="1">
    <citation type="submission" date="2021-01" db="EMBL/GenBank/DDBJ databases">
        <authorList>
            <person name="Corre E."/>
            <person name="Pelletier E."/>
            <person name="Niang G."/>
            <person name="Scheremetjew M."/>
            <person name="Finn R."/>
            <person name="Kale V."/>
            <person name="Holt S."/>
            <person name="Cochrane G."/>
            <person name="Meng A."/>
            <person name="Brown T."/>
            <person name="Cohen L."/>
        </authorList>
    </citation>
    <scope>NUCLEOTIDE SEQUENCE</scope>
    <source>
        <strain evidence="10">CCCM811</strain>
    </source>
</reference>
<keyword evidence="5" id="KW-0862">Zinc</keyword>
<dbReference type="PANTHER" id="PTHR24388">
    <property type="entry name" value="ZINC FINGER PROTEIN"/>
    <property type="match status" value="1"/>
</dbReference>
<proteinExistence type="predicted"/>
<evidence type="ECO:0000313" key="10">
    <source>
        <dbReference type="EMBL" id="CAE0673990.1"/>
    </source>
</evidence>
<comment type="subcellular location">
    <subcellularLocation>
        <location evidence="1">Nucleus</location>
    </subcellularLocation>
</comment>
<keyword evidence="4 7" id="KW-0863">Zinc-finger</keyword>
<feature type="region of interest" description="Disordered" evidence="8">
    <location>
        <begin position="1"/>
        <end position="22"/>
    </location>
</feature>
<dbReference type="PROSITE" id="PS50157">
    <property type="entry name" value="ZINC_FINGER_C2H2_2"/>
    <property type="match status" value="2"/>
</dbReference>
<organism evidence="10">
    <name type="scientific">Lotharella globosa</name>
    <dbReference type="NCBI Taxonomy" id="91324"/>
    <lineage>
        <taxon>Eukaryota</taxon>
        <taxon>Sar</taxon>
        <taxon>Rhizaria</taxon>
        <taxon>Cercozoa</taxon>
        <taxon>Chlorarachniophyceae</taxon>
        <taxon>Lotharella</taxon>
    </lineage>
</organism>
<feature type="domain" description="C2H2-type" evidence="9">
    <location>
        <begin position="118"/>
        <end position="145"/>
    </location>
</feature>
<dbReference type="Pfam" id="PF00096">
    <property type="entry name" value="zf-C2H2"/>
    <property type="match status" value="1"/>
</dbReference>
<keyword evidence="2" id="KW-0479">Metal-binding</keyword>
<accession>A0A7S3Z787</accession>
<dbReference type="Gene3D" id="3.30.160.60">
    <property type="entry name" value="Classic Zinc Finger"/>
    <property type="match status" value="1"/>
</dbReference>
<dbReference type="AlphaFoldDB" id="A0A7S3Z787"/>